<protein>
    <submittedName>
        <fullName evidence="1">Uncharacterized protein</fullName>
    </submittedName>
</protein>
<accession>A0A450TRL5</accession>
<sequence>MVGSGGNFLEPERVPEPTPCQFWREALTY</sequence>
<proteinExistence type="predicted"/>
<dbReference type="AlphaFoldDB" id="A0A450TRL5"/>
<reference evidence="1" key="1">
    <citation type="submission" date="2019-02" db="EMBL/GenBank/DDBJ databases">
        <authorList>
            <person name="Gruber-Vodicka R. H."/>
            <person name="Seah K. B. B."/>
        </authorList>
    </citation>
    <scope>NUCLEOTIDE SEQUENCE</scope>
    <source>
        <strain evidence="1">BECK_BZ131</strain>
    </source>
</reference>
<name>A0A450TRL5_9GAMM</name>
<evidence type="ECO:0000313" key="1">
    <source>
        <dbReference type="EMBL" id="VFJ70928.1"/>
    </source>
</evidence>
<gene>
    <name evidence="1" type="ORF">BECKFW1821C_GA0114237_102523</name>
</gene>
<organism evidence="1">
    <name type="scientific">Candidatus Kentrum sp. FW</name>
    <dbReference type="NCBI Taxonomy" id="2126338"/>
    <lineage>
        <taxon>Bacteria</taxon>
        <taxon>Pseudomonadati</taxon>
        <taxon>Pseudomonadota</taxon>
        <taxon>Gammaproteobacteria</taxon>
        <taxon>Candidatus Kentrum</taxon>
    </lineage>
</organism>
<dbReference type="EMBL" id="CAADFE010000025">
    <property type="protein sequence ID" value="VFJ70928.1"/>
    <property type="molecule type" value="Genomic_DNA"/>
</dbReference>